<dbReference type="HOGENOM" id="CLU_1081326_0_0_5"/>
<evidence type="ECO:0000313" key="2">
    <source>
        <dbReference type="EMBL" id="ABP72482.1"/>
    </source>
</evidence>
<proteinExistence type="predicted"/>
<dbReference type="AlphaFoldDB" id="A4WYL8"/>
<gene>
    <name evidence="2" type="ordered locus">Rsph17025_3613</name>
</gene>
<keyword evidence="2" id="KW-0614">Plasmid</keyword>
<evidence type="ECO:0000256" key="1">
    <source>
        <dbReference type="SAM" id="SignalP"/>
    </source>
</evidence>
<accession>A4WYL8</accession>
<dbReference type="BioCyc" id="RSPH349102:G1G8M-3717-MONOMER"/>
<feature type="signal peptide" evidence="1">
    <location>
        <begin position="1"/>
        <end position="36"/>
    </location>
</feature>
<dbReference type="KEGG" id="rsq:Rsph17025_3613"/>
<sequence length="257" mass="27697">MPRTMRRPARSGASRGWCAGLIVLLLALTTARPAAAACGLAGVSVSGSAEEVAEACDVLAEVTGYFRALGFSLEPEVTVVFADRIEIELPAEPSGTEPSAAVRAQISGCYDFRQDRVCVVSGHRDLPHDRQPWGLDWSPPVARSILTHELVHAAVSDILGPQTPDLGMVWHEFIAYAVQFHLMPPALRAEVLARHPEATAFAAPERVNPMSYALDPDAFAISAFLFAEEQGGGAFIRQLLTGSAPFSTDEFQLLWTE</sequence>
<feature type="chain" id="PRO_5002676249" evidence="1">
    <location>
        <begin position="37"/>
        <end position="257"/>
    </location>
</feature>
<dbReference type="Pfam" id="PF20344">
    <property type="entry name" value="DUF6639"/>
    <property type="match status" value="1"/>
</dbReference>
<name>A4WYL8_CERS5</name>
<dbReference type="EMBL" id="CP000662">
    <property type="protein sequence ID" value="ABP72482.1"/>
    <property type="molecule type" value="Genomic_DNA"/>
</dbReference>
<keyword evidence="1" id="KW-0732">Signal</keyword>
<protein>
    <submittedName>
        <fullName evidence="2">Uncharacterized protein</fullName>
    </submittedName>
</protein>
<organism evidence="2">
    <name type="scientific">Cereibacter sphaeroides (strain ATCC 17025 / ATH 2.4.3)</name>
    <name type="common">Rhodobacter sphaeroides</name>
    <dbReference type="NCBI Taxonomy" id="349102"/>
    <lineage>
        <taxon>Bacteria</taxon>
        <taxon>Pseudomonadati</taxon>
        <taxon>Pseudomonadota</taxon>
        <taxon>Alphaproteobacteria</taxon>
        <taxon>Rhodobacterales</taxon>
        <taxon>Paracoccaceae</taxon>
        <taxon>Cereibacter</taxon>
    </lineage>
</organism>
<dbReference type="InterPro" id="IPR046579">
    <property type="entry name" value="DUF6639"/>
</dbReference>
<reference evidence="2" key="1">
    <citation type="submission" date="2007-04" db="EMBL/GenBank/DDBJ databases">
        <title>Complete sequence of plasmid pRSPA01 of Rhodobacter sphaeroides ATCC 17025.</title>
        <authorList>
            <consortium name="US DOE Joint Genome Institute"/>
            <person name="Copeland A."/>
            <person name="Lucas S."/>
            <person name="Lapidus A."/>
            <person name="Barry K."/>
            <person name="Detter J.C."/>
            <person name="Glavina del Rio T."/>
            <person name="Hammon N."/>
            <person name="Israni S."/>
            <person name="Dalin E."/>
            <person name="Tice H."/>
            <person name="Pitluck S."/>
            <person name="Chertkov O."/>
            <person name="Brettin T."/>
            <person name="Bruce D."/>
            <person name="Han C."/>
            <person name="Schmutz J."/>
            <person name="Larimer F."/>
            <person name="Land M."/>
            <person name="Hauser L."/>
            <person name="Kyrpides N."/>
            <person name="Kim E."/>
            <person name="Richardson P."/>
            <person name="Mackenzie C."/>
            <person name="Choudhary M."/>
            <person name="Donohue T.J."/>
            <person name="Kaplan S."/>
        </authorList>
    </citation>
    <scope>NUCLEOTIDE SEQUENCE [LARGE SCALE GENOMIC DNA]</scope>
    <source>
        <strain evidence="2">ATCC 17025</strain>
        <plasmid evidence="2">pRSPA01</plasmid>
    </source>
</reference>
<geneLocation type="plasmid" evidence="2">
    <name>pRSPA01</name>
</geneLocation>